<dbReference type="InterPro" id="IPR019734">
    <property type="entry name" value="TPR_rpt"/>
</dbReference>
<dbReference type="InterPro" id="IPR006597">
    <property type="entry name" value="Sel1-like"/>
</dbReference>
<dbReference type="Proteomes" id="UP001596045">
    <property type="component" value="Unassembled WGS sequence"/>
</dbReference>
<evidence type="ECO:0000313" key="3">
    <source>
        <dbReference type="Proteomes" id="UP001596045"/>
    </source>
</evidence>
<sequence>MDEVDIFLQADAAYDTGDLASAFNLFLQAAEKGNCDAMCRIALMYESGEGIACDIDKSIYWDLKAIDAGSTTSLLNLGITYRRLGNIRKAKYWFEKSLETGDGEAALELARLYSVSDKEIDTVKRYLNIAISSNSLSEASLEEARELSSL</sequence>
<protein>
    <submittedName>
        <fullName evidence="2">Tetratricopeptide repeat protein</fullName>
    </submittedName>
</protein>
<gene>
    <name evidence="2" type="ORF">ACFPM8_05750</name>
</gene>
<dbReference type="PROSITE" id="PS50005">
    <property type="entry name" value="TPR"/>
    <property type="match status" value="1"/>
</dbReference>
<dbReference type="InterPro" id="IPR050767">
    <property type="entry name" value="Sel1_AlgK"/>
</dbReference>
<evidence type="ECO:0000256" key="1">
    <source>
        <dbReference type="PROSITE-ProRule" id="PRU00339"/>
    </source>
</evidence>
<comment type="caution">
    <text evidence="2">The sequence shown here is derived from an EMBL/GenBank/DDBJ whole genome shotgun (WGS) entry which is preliminary data.</text>
</comment>
<name>A0ABW0M5M8_9BURK</name>
<dbReference type="InterPro" id="IPR011990">
    <property type="entry name" value="TPR-like_helical_dom_sf"/>
</dbReference>
<dbReference type="PANTHER" id="PTHR11102">
    <property type="entry name" value="SEL-1-LIKE PROTEIN"/>
    <property type="match status" value="1"/>
</dbReference>
<dbReference type="Gene3D" id="1.25.40.10">
    <property type="entry name" value="Tetratricopeptide repeat domain"/>
    <property type="match status" value="1"/>
</dbReference>
<keyword evidence="1" id="KW-0802">TPR repeat</keyword>
<proteinExistence type="predicted"/>
<keyword evidence="3" id="KW-1185">Reference proteome</keyword>
<organism evidence="2 3">
    <name type="scientific">Paraherbaspirillum soli</name>
    <dbReference type="NCBI Taxonomy" id="631222"/>
    <lineage>
        <taxon>Bacteria</taxon>
        <taxon>Pseudomonadati</taxon>
        <taxon>Pseudomonadota</taxon>
        <taxon>Betaproteobacteria</taxon>
        <taxon>Burkholderiales</taxon>
        <taxon>Oxalobacteraceae</taxon>
        <taxon>Paraherbaspirillum</taxon>
    </lineage>
</organism>
<reference evidence="3" key="1">
    <citation type="journal article" date="2019" name="Int. J. Syst. Evol. Microbiol.">
        <title>The Global Catalogue of Microorganisms (GCM) 10K type strain sequencing project: providing services to taxonomists for standard genome sequencing and annotation.</title>
        <authorList>
            <consortium name="The Broad Institute Genomics Platform"/>
            <consortium name="The Broad Institute Genome Sequencing Center for Infectious Disease"/>
            <person name="Wu L."/>
            <person name="Ma J."/>
        </authorList>
    </citation>
    <scope>NUCLEOTIDE SEQUENCE [LARGE SCALE GENOMIC DNA]</scope>
    <source>
        <strain evidence="3">JCM 17066</strain>
    </source>
</reference>
<dbReference type="Pfam" id="PF08238">
    <property type="entry name" value="Sel1"/>
    <property type="match status" value="3"/>
</dbReference>
<feature type="repeat" description="TPR" evidence="1">
    <location>
        <begin position="71"/>
        <end position="104"/>
    </location>
</feature>
<dbReference type="EMBL" id="JBHSMT010000009">
    <property type="protein sequence ID" value="MFC5473458.1"/>
    <property type="molecule type" value="Genomic_DNA"/>
</dbReference>
<dbReference type="RefSeq" id="WP_378995915.1">
    <property type="nucleotide sequence ID" value="NZ_JBHSMT010000009.1"/>
</dbReference>
<evidence type="ECO:0000313" key="2">
    <source>
        <dbReference type="EMBL" id="MFC5473458.1"/>
    </source>
</evidence>
<dbReference type="PANTHER" id="PTHR11102:SF160">
    <property type="entry name" value="ERAD-ASSOCIATED E3 UBIQUITIN-PROTEIN LIGASE COMPONENT HRD3"/>
    <property type="match status" value="1"/>
</dbReference>
<dbReference type="SMART" id="SM00671">
    <property type="entry name" value="SEL1"/>
    <property type="match status" value="3"/>
</dbReference>
<accession>A0ABW0M5M8</accession>
<dbReference type="SUPFAM" id="SSF81901">
    <property type="entry name" value="HCP-like"/>
    <property type="match status" value="1"/>
</dbReference>